<sequence length="294" mass="35600">MVILEVPEYQYDIVKSRGAVWDDKIKKWCADRKHLNALCEWIPYYKESYYYGKEVQGINTIELQEFDKFFDNNIDIINQYLYLCIANIKCPHCWEETPVVFKISCYEYYIDDGSNDFFPFRNFSILPLKDIMVMNKSNPVISYLYEYLHDKFGYDMPVFITESYDDKGNLTYNDKDYLCYNTCRNCHRRLNIEDEKLSLWFSDVLFDFSFDVLKIELKYDLIYSYYATPAIIDLKEYYYEIPDEYKNSTDPLHSNSPFCTEAYKTWENEGFYKTEFFAKWKQKLKNAEVIRFTF</sequence>
<keyword evidence="2" id="KW-1185">Reference proteome</keyword>
<reference evidence="1 2" key="1">
    <citation type="journal article" date="2021" name="ISME Commun">
        <title>Automated analysis of genomic sequences facilitates high-throughput and comprehensive description of bacteria.</title>
        <authorList>
            <person name="Hitch T.C.A."/>
        </authorList>
    </citation>
    <scope>NUCLEOTIDE SEQUENCE [LARGE SCALE GENOMIC DNA]</scope>
    <source>
        <strain evidence="1 2">Sanger_31</strain>
    </source>
</reference>
<accession>A0AAE3LIT4</accession>
<dbReference type="RefSeq" id="WP_267301918.1">
    <property type="nucleotide sequence ID" value="NZ_JAOQJZ010000017.1"/>
</dbReference>
<gene>
    <name evidence="1" type="ORF">OCV57_13070</name>
</gene>
<evidence type="ECO:0008006" key="3">
    <source>
        <dbReference type="Google" id="ProtNLM"/>
    </source>
</evidence>
<dbReference type="AlphaFoldDB" id="A0AAE3LIT4"/>
<evidence type="ECO:0000313" key="1">
    <source>
        <dbReference type="EMBL" id="MCU6706845.1"/>
    </source>
</evidence>
<protein>
    <recommendedName>
        <fullName evidence="3">DUF5710 domain-containing protein</fullName>
    </recommendedName>
</protein>
<organism evidence="1 2">
    <name type="scientific">Hominimerdicola aceti</name>
    <dbReference type="NCBI Taxonomy" id="2981726"/>
    <lineage>
        <taxon>Bacteria</taxon>
        <taxon>Bacillati</taxon>
        <taxon>Bacillota</taxon>
        <taxon>Clostridia</taxon>
        <taxon>Eubacteriales</taxon>
        <taxon>Oscillospiraceae</taxon>
        <taxon>Hominimerdicola</taxon>
    </lineage>
</organism>
<name>A0AAE3LIT4_9FIRM</name>
<comment type="caution">
    <text evidence="1">The sequence shown here is derived from an EMBL/GenBank/DDBJ whole genome shotgun (WGS) entry which is preliminary data.</text>
</comment>
<dbReference type="Proteomes" id="UP001208131">
    <property type="component" value="Unassembled WGS sequence"/>
</dbReference>
<evidence type="ECO:0000313" key="2">
    <source>
        <dbReference type="Proteomes" id="UP001208131"/>
    </source>
</evidence>
<proteinExistence type="predicted"/>
<dbReference type="EMBL" id="JAOQJZ010000017">
    <property type="protein sequence ID" value="MCU6706845.1"/>
    <property type="molecule type" value="Genomic_DNA"/>
</dbReference>